<proteinExistence type="predicted"/>
<evidence type="ECO:0000313" key="3">
    <source>
        <dbReference type="EMBL" id="QBK93626.1"/>
    </source>
</evidence>
<sequence>MEISISGIKCYKDKKIFRFKRGINLLSGISGSGKSTILESVLWCLYKDSKSTSIYSRNDDTAEVSIIFDLNERIKITRTRAVHNKNIVTVVRGSTTYKDVAAINIITEMFGPRDVFRGTSYICQNGGNVLANGKGSILREKRCTALNNITFSECDIKQQPKFYIDRLRGEKAKIKTSILKTNTAINTLKERLERNYELKYVEEHKNTSPPREEHIAELEKKKKHLRDRLINLENKERQNLVLKSCADELKKQINVLQRKQNGITTSLEGKNSKSMAEAIRALTIDILTIEMETAKNEIEHRISPGINLLCSKLLNHLQRGPFNMRDIDISRKTGLMYEAMLSDLNNVNLTADQVESEKYRLEEANEQDKTMKSRARIMEKIKAFRDDIDDRVIDITTESVVLDKNIIDSEINILINKIECIQRISLLTGSECKSLDVQSEIRNRENNISCLTKINSLIYSFDSDFYYAITSEDKYNFILKERAERKAQTYNVGLHPDIEKQEKCISYLSMISNPDGKTVMQSSHPMSCPSCDVVLSEEDGKLYAVVSEQMRDLEISDLDSARRTLKDMKIVNGLMNSISTITTDYSCDLPEKIFDLSDEMIRLMYNVSGKETKLIKTASHPMYNLDVEKDLLETLERLGEVEDYPGDIIYCYRVQHRDRSIQSSKLMKLLELCKTRDNNEEEIRLLRKQLPDEIIGENLIPNPIRLKLLYKIRIVQAPHIDHVTMKNYNIFVDRMSKLNSIGLGKMSKICRFEHGNDVDQLEKMKTYLETEIISVANNERQYNLICEELISIQIRLKETTEKIIRGLDTKLESCEVLYNKCKALLALMGKSLIFHREYSYILREEEILRVVNVENKVVESLISLCHKVESDMLRQTSFTVNAYLSDVLVMLFPDEPITVTVDMLKQLKTGEIRHEQSISISYRGPKSHNELSDLSGGEEDRIGLALTLAYAQCVNSPFLMLDECFSSLNLDLRARCIDVIKRYCNATIVLVVSHEEEHGIYDNIIEF</sequence>
<evidence type="ECO:0000259" key="2">
    <source>
        <dbReference type="Pfam" id="PF02463"/>
    </source>
</evidence>
<name>A0A481ZD94_9VIRU</name>
<gene>
    <name evidence="3" type="ORF">LCPAC404_03300</name>
</gene>
<dbReference type="Gene3D" id="3.40.50.300">
    <property type="entry name" value="P-loop containing nucleotide triphosphate hydrolases"/>
    <property type="match status" value="2"/>
</dbReference>
<dbReference type="InterPro" id="IPR027417">
    <property type="entry name" value="P-loop_NTPase"/>
</dbReference>
<feature type="domain" description="RecF/RecN/SMC N-terminal" evidence="2">
    <location>
        <begin position="2"/>
        <end position="997"/>
    </location>
</feature>
<dbReference type="PANTHER" id="PTHR32114:SF2">
    <property type="entry name" value="ABC TRANSPORTER ABCH.3"/>
    <property type="match status" value="1"/>
</dbReference>
<dbReference type="Pfam" id="PF02463">
    <property type="entry name" value="SMC_N"/>
    <property type="match status" value="1"/>
</dbReference>
<accession>A0A481ZD94</accession>
<dbReference type="SUPFAM" id="SSF52540">
    <property type="entry name" value="P-loop containing nucleoside triphosphate hydrolases"/>
    <property type="match status" value="2"/>
</dbReference>
<feature type="coiled-coil region" evidence="1">
    <location>
        <begin position="215"/>
        <end position="252"/>
    </location>
</feature>
<organism evidence="3">
    <name type="scientific">Pithovirus LCPAC404</name>
    <dbReference type="NCBI Taxonomy" id="2506597"/>
    <lineage>
        <taxon>Viruses</taxon>
        <taxon>Pithoviruses</taxon>
    </lineage>
</organism>
<keyword evidence="1" id="KW-0175">Coiled coil</keyword>
<evidence type="ECO:0000256" key="1">
    <source>
        <dbReference type="SAM" id="Coils"/>
    </source>
</evidence>
<dbReference type="EMBL" id="MK500600">
    <property type="protein sequence ID" value="QBK93626.1"/>
    <property type="molecule type" value="Genomic_DNA"/>
</dbReference>
<dbReference type="PANTHER" id="PTHR32114">
    <property type="entry name" value="ABC TRANSPORTER ABCH.3"/>
    <property type="match status" value="1"/>
</dbReference>
<protein>
    <submittedName>
        <fullName evidence="3">Chromosome segregation ATPase</fullName>
    </submittedName>
</protein>
<dbReference type="InterPro" id="IPR003395">
    <property type="entry name" value="RecF/RecN/SMC_N"/>
</dbReference>
<reference evidence="3" key="1">
    <citation type="journal article" date="2019" name="MBio">
        <title>Virus Genomes from Deep Sea Sediments Expand the Ocean Megavirome and Support Independent Origins of Viral Gigantism.</title>
        <authorList>
            <person name="Backstrom D."/>
            <person name="Yutin N."/>
            <person name="Jorgensen S.L."/>
            <person name="Dharamshi J."/>
            <person name="Homa F."/>
            <person name="Zaremba-Niedwiedzka K."/>
            <person name="Spang A."/>
            <person name="Wolf Y.I."/>
            <person name="Koonin E.V."/>
            <person name="Ettema T.J."/>
        </authorList>
    </citation>
    <scope>NUCLEOTIDE SEQUENCE</scope>
</reference>